<dbReference type="Pfam" id="PF01979">
    <property type="entry name" value="Amidohydro_1"/>
    <property type="match status" value="1"/>
</dbReference>
<gene>
    <name evidence="7" type="ORF">ABID49_000861</name>
</gene>
<evidence type="ECO:0000313" key="8">
    <source>
        <dbReference type="Proteomes" id="UP001549099"/>
    </source>
</evidence>
<evidence type="ECO:0000256" key="1">
    <source>
        <dbReference type="ARBA" id="ARBA00010716"/>
    </source>
</evidence>
<keyword evidence="4 5" id="KW-0119">Carbohydrate metabolism</keyword>
<dbReference type="Proteomes" id="UP001549099">
    <property type="component" value="Unassembled WGS sequence"/>
</dbReference>
<dbReference type="EMBL" id="JBEPLW010000003">
    <property type="protein sequence ID" value="MET3574977.1"/>
    <property type="molecule type" value="Genomic_DNA"/>
</dbReference>
<comment type="similarity">
    <text evidence="1 5">Belongs to the metallo-dependent hydrolases superfamily. NagA family.</text>
</comment>
<evidence type="ECO:0000313" key="7">
    <source>
        <dbReference type="EMBL" id="MET3574977.1"/>
    </source>
</evidence>
<sequence>MSSLIISNVTIWAEDGEIPGGSLLIQDGKIAGVYRSRPAGLPEEIEEIDGGSMNALPGFIDGHIHGADGADVMDATEEALDKMTGFLPGEGTTAFLATTITQAHEQIERALENVAAYPNRPGRAEIVGIHLEGPFVEKSKAGAQPAEYIIEPDTELFCKWQDLSGGRIKTVTMAPEHDPSGEFIRELTDGGVVPSAGHTGTGFAGLKKAAGQGVSQVTHLCNAMSGIHHRDVGVVGGAFLLGELKAELIADGIHVSAEMLQLIADNIGPDRLLLITDSMRAKGLSPGEYELGGQPVHVTDDRAVLADGTLAGSILKMNEGARRLLGLNGITMRDIINMASANPARQLGLFHRKGSIRPGKDADITIVDDDLNVKWTICRGEVAYEGLEKATD</sequence>
<dbReference type="EC" id="3.5.1.25" evidence="7"/>
<evidence type="ECO:0000256" key="5">
    <source>
        <dbReference type="PIRNR" id="PIRNR038994"/>
    </source>
</evidence>
<dbReference type="PANTHER" id="PTHR11113">
    <property type="entry name" value="N-ACETYLGLUCOSAMINE-6-PHOSPHATE DEACETYLASE"/>
    <property type="match status" value="1"/>
</dbReference>
<dbReference type="NCBIfam" id="TIGR00221">
    <property type="entry name" value="nagA"/>
    <property type="match status" value="1"/>
</dbReference>
<evidence type="ECO:0000256" key="3">
    <source>
        <dbReference type="ARBA" id="ARBA00022801"/>
    </source>
</evidence>
<reference evidence="7 8" key="1">
    <citation type="submission" date="2024-06" db="EMBL/GenBank/DDBJ databases">
        <title>Genomic Encyclopedia of Type Strains, Phase IV (KMG-IV): sequencing the most valuable type-strain genomes for metagenomic binning, comparative biology and taxonomic classification.</title>
        <authorList>
            <person name="Goeker M."/>
        </authorList>
    </citation>
    <scope>NUCLEOTIDE SEQUENCE [LARGE SCALE GENOMIC DNA]</scope>
    <source>
        <strain evidence="7 8">DSM 26128</strain>
    </source>
</reference>
<dbReference type="SUPFAM" id="SSF51338">
    <property type="entry name" value="Composite domain of metallo-dependent hydrolases"/>
    <property type="match status" value="1"/>
</dbReference>
<dbReference type="CDD" id="cd00854">
    <property type="entry name" value="NagA"/>
    <property type="match status" value="1"/>
</dbReference>
<dbReference type="Gene3D" id="2.30.40.10">
    <property type="entry name" value="Urease, subunit C, domain 1"/>
    <property type="match status" value="1"/>
</dbReference>
<dbReference type="PIRSF" id="PIRSF038994">
    <property type="entry name" value="NagA"/>
    <property type="match status" value="1"/>
</dbReference>
<proteinExistence type="inferred from homology"/>
<keyword evidence="8" id="KW-1185">Reference proteome</keyword>
<name>A0ABV2G9M7_9BACL</name>
<protein>
    <submittedName>
        <fullName evidence="7">N-acetylglucosamine-6-phosphate deacetylase</fullName>
        <ecNumber evidence="7">3.5.1.25</ecNumber>
    </submittedName>
</protein>
<evidence type="ECO:0000259" key="6">
    <source>
        <dbReference type="Pfam" id="PF01979"/>
    </source>
</evidence>
<dbReference type="Gene3D" id="3.20.20.140">
    <property type="entry name" value="Metal-dependent hydrolases"/>
    <property type="match status" value="1"/>
</dbReference>
<dbReference type="InterPro" id="IPR011059">
    <property type="entry name" value="Metal-dep_hydrolase_composite"/>
</dbReference>
<organism evidence="7 8">
    <name type="scientific">Bhargavaea ullalensis</name>
    <dbReference type="NCBI Taxonomy" id="1265685"/>
    <lineage>
        <taxon>Bacteria</taxon>
        <taxon>Bacillati</taxon>
        <taxon>Bacillota</taxon>
        <taxon>Bacilli</taxon>
        <taxon>Bacillales</taxon>
        <taxon>Caryophanaceae</taxon>
        <taxon>Bhargavaea</taxon>
    </lineage>
</organism>
<dbReference type="InterPro" id="IPR032466">
    <property type="entry name" value="Metal_Hydrolase"/>
</dbReference>
<accession>A0ABV2G9M7</accession>
<dbReference type="GO" id="GO:0008448">
    <property type="term" value="F:N-acetylglucosamine-6-phosphate deacetylase activity"/>
    <property type="evidence" value="ECO:0007669"/>
    <property type="project" value="UniProtKB-EC"/>
</dbReference>
<dbReference type="InterPro" id="IPR006680">
    <property type="entry name" value="Amidohydro-rel"/>
</dbReference>
<keyword evidence="2" id="KW-0479">Metal-binding</keyword>
<dbReference type="PANTHER" id="PTHR11113:SF14">
    <property type="entry name" value="N-ACETYLGLUCOSAMINE-6-PHOSPHATE DEACETYLASE"/>
    <property type="match status" value="1"/>
</dbReference>
<keyword evidence="3 5" id="KW-0378">Hydrolase</keyword>
<dbReference type="SUPFAM" id="SSF51556">
    <property type="entry name" value="Metallo-dependent hydrolases"/>
    <property type="match status" value="1"/>
</dbReference>
<feature type="domain" description="Amidohydrolase-related" evidence="6">
    <location>
        <begin position="55"/>
        <end position="382"/>
    </location>
</feature>
<evidence type="ECO:0000256" key="2">
    <source>
        <dbReference type="ARBA" id="ARBA00022723"/>
    </source>
</evidence>
<dbReference type="RefSeq" id="WP_354195692.1">
    <property type="nucleotide sequence ID" value="NZ_JBEPLW010000003.1"/>
</dbReference>
<evidence type="ECO:0000256" key="4">
    <source>
        <dbReference type="ARBA" id="ARBA00023277"/>
    </source>
</evidence>
<comment type="caution">
    <text evidence="7">The sequence shown here is derived from an EMBL/GenBank/DDBJ whole genome shotgun (WGS) entry which is preliminary data.</text>
</comment>
<dbReference type="InterPro" id="IPR003764">
    <property type="entry name" value="GlcNAc_6-P_deAcase"/>
</dbReference>